<comment type="pathway">
    <text evidence="2">Porphyrin-containing compound metabolism; protoporphyrin-IX biosynthesis; coproporphyrinogen-III from 5-aminolevulinate: step 1/4.</text>
</comment>
<dbReference type="CDD" id="cd00384">
    <property type="entry name" value="ALAD_PBGS"/>
    <property type="match status" value="1"/>
</dbReference>
<dbReference type="PIRSF" id="PIRSF001415">
    <property type="entry name" value="Porphbilin_synth"/>
    <property type="match status" value="1"/>
</dbReference>
<feature type="binding site" evidence="14">
    <location>
        <position position="217"/>
    </location>
    <ligand>
        <name>5-aminolevulinate</name>
        <dbReference type="ChEBI" id="CHEBI:356416"/>
        <label>1</label>
    </ligand>
</feature>
<keyword evidence="15" id="KW-0862">Zinc</keyword>
<evidence type="ECO:0000256" key="1">
    <source>
        <dbReference type="ARBA" id="ARBA00001947"/>
    </source>
</evidence>
<dbReference type="EC" id="4.2.1.24" evidence="5"/>
<evidence type="ECO:0000256" key="7">
    <source>
        <dbReference type="ARBA" id="ARBA00023133"/>
    </source>
</evidence>
<dbReference type="GO" id="GO:0004655">
    <property type="term" value="F:porphobilinogen synthase activity"/>
    <property type="evidence" value="ECO:0007669"/>
    <property type="project" value="UniProtKB-EC"/>
</dbReference>
<feature type="binding site" evidence="15">
    <location>
        <position position="121"/>
    </location>
    <ligand>
        <name>Zn(2+)</name>
        <dbReference type="ChEBI" id="CHEBI:29105"/>
        <note>catalytic</note>
    </ligand>
</feature>
<evidence type="ECO:0000256" key="11">
    <source>
        <dbReference type="ARBA" id="ARBA00032837"/>
    </source>
</evidence>
<evidence type="ECO:0000256" key="2">
    <source>
        <dbReference type="ARBA" id="ARBA00004694"/>
    </source>
</evidence>
<evidence type="ECO:0000256" key="12">
    <source>
        <dbReference type="ARBA" id="ARBA00047651"/>
    </source>
</evidence>
<evidence type="ECO:0000256" key="14">
    <source>
        <dbReference type="PIRSR" id="PIRSR001415-2"/>
    </source>
</evidence>
<feature type="binding site" evidence="15">
    <location>
        <position position="119"/>
    </location>
    <ligand>
        <name>Zn(2+)</name>
        <dbReference type="ChEBI" id="CHEBI:29105"/>
        <note>catalytic</note>
    </ligand>
</feature>
<feature type="binding site" evidence="16">
    <location>
        <position position="233"/>
    </location>
    <ligand>
        <name>Mg(2+)</name>
        <dbReference type="ChEBI" id="CHEBI:18420"/>
    </ligand>
</feature>
<organism evidence="18 19">
    <name type="scientific">Ignavigranum ruoffiae</name>
    <dbReference type="NCBI Taxonomy" id="89093"/>
    <lineage>
        <taxon>Bacteria</taxon>
        <taxon>Bacillati</taxon>
        <taxon>Bacillota</taxon>
        <taxon>Bacilli</taxon>
        <taxon>Lactobacillales</taxon>
        <taxon>Aerococcaceae</taxon>
        <taxon>Ignavigranum</taxon>
    </lineage>
</organism>
<evidence type="ECO:0000313" key="18">
    <source>
        <dbReference type="EMBL" id="SEQ00224.1"/>
    </source>
</evidence>
<comment type="similarity">
    <text evidence="3 17">Belongs to the ALAD family.</text>
</comment>
<dbReference type="AlphaFoldDB" id="A0A1H9CGF0"/>
<feature type="binding site" evidence="14">
    <location>
        <position position="205"/>
    </location>
    <ligand>
        <name>5-aminolevulinate</name>
        <dbReference type="ChEBI" id="CHEBI:356416"/>
        <label>1</label>
    </ligand>
</feature>
<evidence type="ECO:0000256" key="5">
    <source>
        <dbReference type="ARBA" id="ARBA00012053"/>
    </source>
</evidence>
<dbReference type="GO" id="GO:0008270">
    <property type="term" value="F:zinc ion binding"/>
    <property type="evidence" value="ECO:0007669"/>
    <property type="project" value="TreeGrafter"/>
</dbReference>
<comment type="cofactor">
    <cofactor evidence="1">
        <name>Zn(2+)</name>
        <dbReference type="ChEBI" id="CHEBI:29105"/>
    </cofactor>
</comment>
<dbReference type="Pfam" id="PF00490">
    <property type="entry name" value="ALAD"/>
    <property type="match status" value="1"/>
</dbReference>
<dbReference type="FunFam" id="3.20.20.70:FF:000019">
    <property type="entry name" value="Delta-aminolevulinic acid dehydratase"/>
    <property type="match status" value="1"/>
</dbReference>
<dbReference type="InterPro" id="IPR013785">
    <property type="entry name" value="Aldolase_TIM"/>
</dbReference>
<dbReference type="PRINTS" id="PR00144">
    <property type="entry name" value="DALDHYDRTASE"/>
</dbReference>
<keyword evidence="19" id="KW-1185">Reference proteome</keyword>
<evidence type="ECO:0000256" key="16">
    <source>
        <dbReference type="PIRSR" id="PIRSR001415-5"/>
    </source>
</evidence>
<protein>
    <recommendedName>
        <fullName evidence="6">Delta-aminolevulinic acid dehydratase</fullName>
        <ecNumber evidence="5">4.2.1.24</ecNumber>
    </recommendedName>
    <alternativeName>
        <fullName evidence="11">Porphobilinogen synthase</fullName>
    </alternativeName>
</protein>
<comment type="subunit">
    <text evidence="4">Homooctamer.</text>
</comment>
<dbReference type="InterPro" id="IPR001731">
    <property type="entry name" value="ALAD"/>
</dbReference>
<comment type="function">
    <text evidence="10">Catalyzes an early step in the biosynthesis of tetrapyrroles. Binds two molecules of 5-aminolevulinate per subunit, each at a distinct site, and catalyzes their condensation to form porphobilinogen.</text>
</comment>
<evidence type="ECO:0000256" key="9">
    <source>
        <dbReference type="ARBA" id="ARBA00023244"/>
    </source>
</evidence>
<evidence type="ECO:0000313" key="19">
    <source>
        <dbReference type="Proteomes" id="UP000198833"/>
    </source>
</evidence>
<dbReference type="RefSeq" id="WP_092571128.1">
    <property type="nucleotide sequence ID" value="NZ_FOEN01000004.1"/>
</dbReference>
<accession>A0A1H9CGF0</accession>
<keyword evidence="7" id="KW-0350">Heme biosynthesis</keyword>
<dbReference type="EMBL" id="FOEN01000004">
    <property type="protein sequence ID" value="SEQ00224.1"/>
    <property type="molecule type" value="Genomic_DNA"/>
</dbReference>
<reference evidence="18 19" key="1">
    <citation type="submission" date="2016-10" db="EMBL/GenBank/DDBJ databases">
        <authorList>
            <person name="de Groot N.N."/>
        </authorList>
    </citation>
    <scope>NUCLEOTIDE SEQUENCE [LARGE SCALE GENOMIC DNA]</scope>
    <source>
        <strain evidence="18 19">DSM 15695</strain>
    </source>
</reference>
<evidence type="ECO:0000256" key="17">
    <source>
        <dbReference type="RuleBase" id="RU004161"/>
    </source>
</evidence>
<feature type="active site" description="Schiff-base intermediate with substrate" evidence="13">
    <location>
        <position position="195"/>
    </location>
</feature>
<dbReference type="Proteomes" id="UP000198833">
    <property type="component" value="Unassembled WGS sequence"/>
</dbReference>
<evidence type="ECO:0000256" key="15">
    <source>
        <dbReference type="PIRSR" id="PIRSR001415-3"/>
    </source>
</evidence>
<dbReference type="GO" id="GO:0006782">
    <property type="term" value="P:protoporphyrinogen IX biosynthetic process"/>
    <property type="evidence" value="ECO:0007669"/>
    <property type="project" value="UniProtKB-UniPathway"/>
</dbReference>
<keyword evidence="15" id="KW-0479">Metal-binding</keyword>
<dbReference type="SUPFAM" id="SSF51569">
    <property type="entry name" value="Aldolase"/>
    <property type="match status" value="1"/>
</dbReference>
<evidence type="ECO:0000256" key="10">
    <source>
        <dbReference type="ARBA" id="ARBA00025628"/>
    </source>
</evidence>
<evidence type="ECO:0000256" key="8">
    <source>
        <dbReference type="ARBA" id="ARBA00023239"/>
    </source>
</evidence>
<dbReference type="PANTHER" id="PTHR11458">
    <property type="entry name" value="DELTA-AMINOLEVULINIC ACID DEHYDRATASE"/>
    <property type="match status" value="1"/>
</dbReference>
<feature type="binding site" evidence="14">
    <location>
        <position position="274"/>
    </location>
    <ligand>
        <name>5-aminolevulinate</name>
        <dbReference type="ChEBI" id="CHEBI:356416"/>
        <label>2</label>
    </ligand>
</feature>
<gene>
    <name evidence="18" type="ORF">SAMN04488558_10427</name>
</gene>
<dbReference type="SMART" id="SM01004">
    <property type="entry name" value="ALAD"/>
    <property type="match status" value="1"/>
</dbReference>
<evidence type="ECO:0000256" key="4">
    <source>
        <dbReference type="ARBA" id="ARBA00011823"/>
    </source>
</evidence>
<keyword evidence="16" id="KW-0460">Magnesium</keyword>
<feature type="binding site" evidence="15">
    <location>
        <position position="129"/>
    </location>
    <ligand>
        <name>Zn(2+)</name>
        <dbReference type="ChEBI" id="CHEBI:29105"/>
        <note>catalytic</note>
    </ligand>
</feature>
<comment type="catalytic activity">
    <reaction evidence="12">
        <text>2 5-aminolevulinate = porphobilinogen + 2 H2O + H(+)</text>
        <dbReference type="Rhea" id="RHEA:24064"/>
        <dbReference type="ChEBI" id="CHEBI:15377"/>
        <dbReference type="ChEBI" id="CHEBI:15378"/>
        <dbReference type="ChEBI" id="CHEBI:58126"/>
        <dbReference type="ChEBI" id="CHEBI:356416"/>
        <dbReference type="EC" id="4.2.1.24"/>
    </reaction>
</comment>
<keyword evidence="8" id="KW-0456">Lyase</keyword>
<evidence type="ECO:0000256" key="6">
    <source>
        <dbReference type="ARBA" id="ARBA00020771"/>
    </source>
</evidence>
<feature type="active site" description="Schiff-base intermediate with substrate" evidence="13">
    <location>
        <position position="248"/>
    </location>
</feature>
<dbReference type="UniPathway" id="UPA00251">
    <property type="reaction ID" value="UER00318"/>
</dbReference>
<keyword evidence="9" id="KW-0627">Porphyrin biosynthesis</keyword>
<dbReference type="STRING" id="89093.SAMN04488558_10427"/>
<dbReference type="OrthoDB" id="9805001at2"/>
<name>A0A1H9CGF0_9LACT</name>
<dbReference type="PANTHER" id="PTHR11458:SF0">
    <property type="entry name" value="DELTA-AMINOLEVULINIC ACID DEHYDRATASE"/>
    <property type="match status" value="1"/>
</dbReference>
<sequence>MTEFKRNRRTRLTSDIREIFQENRLNISDFIYPIFVSELIDEPKEIESMPGIYQWPLSHLDQEIKEIQKLGLKSVILFGIPLQKDSLGSQAYNPDGIVQKAIRQIKRSAPNLVVIADTCLCEYTDHGHCGQIDEQGFLLNDESVELSVKTAVSQAKAGADIIAPSSCLDGVAIKIREALDESGYDYVSLMGYSIKFASSFYGPFREAADSSPKHGNRKSYQIPFGNQREALRELHSDVEEGVDMVIVKPAMAFMDMVYQTRQNTILPVVVYNVSGEYSMIEAASKHGWIDKKQLILELMMSFKRAGADLIITYHAKEIAKIINNS</sequence>
<dbReference type="Gene3D" id="3.20.20.70">
    <property type="entry name" value="Aldolase class I"/>
    <property type="match status" value="1"/>
</dbReference>
<evidence type="ECO:0000256" key="3">
    <source>
        <dbReference type="ARBA" id="ARBA00008055"/>
    </source>
</evidence>
<dbReference type="GO" id="GO:0005829">
    <property type="term" value="C:cytosol"/>
    <property type="evidence" value="ECO:0007669"/>
    <property type="project" value="TreeGrafter"/>
</dbReference>
<proteinExistence type="inferred from homology"/>
<evidence type="ECO:0000256" key="13">
    <source>
        <dbReference type="PIRSR" id="PIRSR001415-1"/>
    </source>
</evidence>
<feature type="binding site" evidence="14">
    <location>
        <position position="313"/>
    </location>
    <ligand>
        <name>5-aminolevulinate</name>
        <dbReference type="ChEBI" id="CHEBI:356416"/>
        <label>2</label>
    </ligand>
</feature>
<dbReference type="NCBIfam" id="NF006762">
    <property type="entry name" value="PRK09283.1"/>
    <property type="match status" value="1"/>
</dbReference>